<dbReference type="Pfam" id="PF00150">
    <property type="entry name" value="Cellulase"/>
    <property type="match status" value="1"/>
</dbReference>
<evidence type="ECO:0000313" key="6">
    <source>
        <dbReference type="Proteomes" id="UP000323257"/>
    </source>
</evidence>
<dbReference type="GO" id="GO:0000272">
    <property type="term" value="P:polysaccharide catabolic process"/>
    <property type="evidence" value="ECO:0007669"/>
    <property type="project" value="InterPro"/>
</dbReference>
<evidence type="ECO:0000259" key="3">
    <source>
        <dbReference type="Pfam" id="PF00150"/>
    </source>
</evidence>
<dbReference type="EMBL" id="VNHS01000003">
    <property type="protein sequence ID" value="TYP76731.1"/>
    <property type="molecule type" value="Genomic_DNA"/>
</dbReference>
<feature type="domain" description="Golvesin/Xly CBD-like" evidence="4">
    <location>
        <begin position="785"/>
        <end position="912"/>
    </location>
</feature>
<keyword evidence="1 5" id="KW-0378">Hydrolase</keyword>
<dbReference type="InterPro" id="IPR033803">
    <property type="entry name" value="CBD-like_Golvesin-Xly"/>
</dbReference>
<organism evidence="5 6">
    <name type="scientific">Paenibacillus methanolicus</name>
    <dbReference type="NCBI Taxonomy" id="582686"/>
    <lineage>
        <taxon>Bacteria</taxon>
        <taxon>Bacillati</taxon>
        <taxon>Bacillota</taxon>
        <taxon>Bacilli</taxon>
        <taxon>Bacillales</taxon>
        <taxon>Paenibacillaceae</taxon>
        <taxon>Paenibacillus</taxon>
    </lineage>
</organism>
<gene>
    <name evidence="5" type="ORF">BCM02_103395</name>
</gene>
<evidence type="ECO:0000256" key="1">
    <source>
        <dbReference type="ARBA" id="ARBA00022801"/>
    </source>
</evidence>
<comment type="caution">
    <text evidence="5">The sequence shown here is derived from an EMBL/GenBank/DDBJ whole genome shotgun (WGS) entry which is preliminary data.</text>
</comment>
<sequence>MVASIRKGWTSFVILTMMLSVIGVGGFLGQTPTAQADEGWNSIDTTQPITVSGSALDLSGMNDAPAGKYGFIQQGADGDYTFELAPNKKVKLYGANVTWNMYYGSQEDADKTVDRLARLGYNVVRIHPADAMVSWSQGIFVQNGSTTPQLNPDKLDRLEYFIAKLKSKGIYVAIDLFHLYDFKNIPGLGQYAEGYNSPYLLPIIPAALDMWKAIADTWLSHVNPYTGLPLKNDPVLIGVSPWNEALLPNMSFKDTVMKQDLRDYMLQDFNQYLASQGKPPITSFPPSTSITSYWDAWGDFKDQLSAYYSDKTITVSNAMRAYLKNQLGIKAPIGGLNYLNSPNVNYWRDQASDVFEMHSYYQFSNKRFTDPDGKGGYQYHPLREPRLSMAFNSATAANYPKEWAMDSHFISYYPALSLRQPYAKPFLLTEFQDTQPVKGREDLGIFIGATGAYHGWDMMNRFSFGRDIGDAYNIRRLGAPEEFSIANDPLAIMSETEAALLFRNGAVQAASPKFVFVWDRTGARSKGAASEPNAYISNMMYIPHLFKTVSVYADKPNEPLSVYKITPDVTPQQIASGNLPAANKLTISSSLTNRQMAELFINSLDDVNKKTQLLAALNENKLLSDTGELTFDLNLDTYFVNTPKAIAAAGTMNNHTFALGQATVTGDVYKGTFFASSLDGKELKDSERMVLIYKTDVAATGEAYVNLANGETKYYKGDLPTLVKKQTAQFALTTTKPASGFKAYKLGLNGTRLEEIPVTVNGPVLSVTLDTDKGFAFELDYGTTILMDNSDATTVGTWTSSTLSSQKFGADYLHDGNTAKGSSSITYTPNMLSAGSYDVYLWWNEGVTRANNVPVTVNHAGGPTTEYVNQQVDGGKWNKIGNFQFNAGTSGSVVISNTGTGGFVIADAVKFVKRTIIMDNTDSTGVTITGAWTPSSFSSQRIGADYLHDDNTAKGSSSVTYTPYIGAAGTYKVFLYWSDGTTRATNVPVKVNHAGGQASITVNQQLNGGQWNFLGSYQFNPGTTGNVVISNTGTNGFVIADAVKFEPQ</sequence>
<dbReference type="SUPFAM" id="SSF51445">
    <property type="entry name" value="(Trans)glycosidases"/>
    <property type="match status" value="1"/>
</dbReference>
<reference evidence="5 6" key="1">
    <citation type="submission" date="2019-07" db="EMBL/GenBank/DDBJ databases">
        <title>Genomic Encyclopedia of Type Strains, Phase III (KMG-III): the genomes of soil and plant-associated and newly described type strains.</title>
        <authorList>
            <person name="Whitman W."/>
        </authorList>
    </citation>
    <scope>NUCLEOTIDE SEQUENCE [LARGE SCALE GENOMIC DNA]</scope>
    <source>
        <strain evidence="5 6">BL24</strain>
    </source>
</reference>
<proteinExistence type="predicted"/>
<protein>
    <submittedName>
        <fullName evidence="5">Cellulase (Glycosyl hydrolase family 5)</fullName>
    </submittedName>
</protein>
<dbReference type="InterPro" id="IPR017853">
    <property type="entry name" value="GH"/>
</dbReference>
<dbReference type="AlphaFoldDB" id="A0A5S5CBH5"/>
<feature type="domain" description="Golvesin/Xly CBD-like" evidence="4">
    <location>
        <begin position="916"/>
        <end position="1046"/>
    </location>
</feature>
<dbReference type="InterPro" id="IPR001547">
    <property type="entry name" value="Glyco_hydro_5"/>
</dbReference>
<dbReference type="Proteomes" id="UP000323257">
    <property type="component" value="Unassembled WGS sequence"/>
</dbReference>
<dbReference type="Pfam" id="PF25275">
    <property type="entry name" value="Golvesin_C"/>
    <property type="match status" value="2"/>
</dbReference>
<accession>A0A5S5CBH5</accession>
<keyword evidence="2" id="KW-0326">Glycosidase</keyword>
<dbReference type="Gene3D" id="3.20.20.80">
    <property type="entry name" value="Glycosidases"/>
    <property type="match status" value="1"/>
</dbReference>
<feature type="domain" description="Glycoside hydrolase family 5" evidence="3">
    <location>
        <begin position="86"/>
        <end position="236"/>
    </location>
</feature>
<name>A0A5S5CBH5_9BACL</name>
<evidence type="ECO:0000259" key="4">
    <source>
        <dbReference type="Pfam" id="PF25275"/>
    </source>
</evidence>
<dbReference type="CDD" id="cd14488">
    <property type="entry name" value="CBM6-CBM35-CBM36_like_2"/>
    <property type="match status" value="2"/>
</dbReference>
<evidence type="ECO:0000313" key="5">
    <source>
        <dbReference type="EMBL" id="TYP76731.1"/>
    </source>
</evidence>
<evidence type="ECO:0000256" key="2">
    <source>
        <dbReference type="ARBA" id="ARBA00023295"/>
    </source>
</evidence>
<dbReference type="GO" id="GO:0004553">
    <property type="term" value="F:hydrolase activity, hydrolyzing O-glycosyl compounds"/>
    <property type="evidence" value="ECO:0007669"/>
    <property type="project" value="InterPro"/>
</dbReference>
<keyword evidence="6" id="KW-1185">Reference proteome</keyword>